<evidence type="ECO:0000313" key="2">
    <source>
        <dbReference type="EMBL" id="BBJ38470.1"/>
    </source>
</evidence>
<accession>A0A499UEU5</accession>
<dbReference type="AlphaFoldDB" id="A0A499UEU5"/>
<proteinExistence type="predicted"/>
<reference evidence="2 3" key="1">
    <citation type="journal article" date="2020" name="Int. J. Syst. Evol. Microbiol.">
        <title>Reclassification of Streptomyces castelarensis and Streptomyces sporoclivatus as later heterotypic synonyms of Streptomyces antimycoticus.</title>
        <authorList>
            <person name="Komaki H."/>
            <person name="Tamura T."/>
        </authorList>
    </citation>
    <scope>NUCLEOTIDE SEQUENCE [LARGE SCALE GENOMIC DNA]</scope>
    <source>
        <strain evidence="2 3">NBRC 100767</strain>
    </source>
</reference>
<dbReference type="Proteomes" id="UP000463951">
    <property type="component" value="Chromosome"/>
</dbReference>
<organism evidence="2 3">
    <name type="scientific">Streptomyces antimycoticus</name>
    <dbReference type="NCBI Taxonomy" id="68175"/>
    <lineage>
        <taxon>Bacteria</taxon>
        <taxon>Bacillati</taxon>
        <taxon>Actinomycetota</taxon>
        <taxon>Actinomycetes</taxon>
        <taxon>Kitasatosporales</taxon>
        <taxon>Streptomycetaceae</taxon>
        <taxon>Streptomyces</taxon>
        <taxon>Streptomyces violaceusniger group</taxon>
    </lineage>
</organism>
<name>A0A499UEU5_9ACTN</name>
<feature type="region of interest" description="Disordered" evidence="1">
    <location>
        <begin position="176"/>
        <end position="262"/>
    </location>
</feature>
<sequence length="262" mass="28669">MKKDVEAILDGLDKLVDDQFGRGEKAARDAFTAEHQRKMDEYKDRRYSGVTGKLRWVRDKFAGLPAEADKIFEEARDNYVRRMRQVISDVADTIGTELNRAKHRIAQGRAELQAAVRKLPADLRSIGQRAAAEFTDKFDELTQSADDKGTQLVDTLATKYTDALKSVDDEIAAEKEKNKGRAAHAGGSVRTSGAVPTGGGRSAGATRRGGVPTSDPRRTCCGLWTPPYAKRRACSMRKAPRRSRSGKGSRTSRGATASPGSR</sequence>
<dbReference type="EMBL" id="AP019620">
    <property type="protein sequence ID" value="BBJ38470.1"/>
    <property type="molecule type" value="Genomic_DNA"/>
</dbReference>
<feature type="compositionally biased region" description="Basic residues" evidence="1">
    <location>
        <begin position="229"/>
        <end position="247"/>
    </location>
</feature>
<protein>
    <submittedName>
        <fullName evidence="2">Uncharacterized protein</fullName>
    </submittedName>
</protein>
<gene>
    <name evidence="2" type="ORF">SSPO_011880</name>
</gene>
<evidence type="ECO:0000256" key="1">
    <source>
        <dbReference type="SAM" id="MobiDB-lite"/>
    </source>
</evidence>
<evidence type="ECO:0000313" key="3">
    <source>
        <dbReference type="Proteomes" id="UP000463951"/>
    </source>
</evidence>